<sequence>MTCLFGVKRSLLGGLDFVRTWHSIDNALGERTFDQQMAEAGKKAKSEQGVRLLAIPSDIGSGAGIFDELHGFAGGVGYHVIWLRKLNHPGFLGG</sequence>
<reference evidence="1 2" key="1">
    <citation type="submission" date="2022-05" db="EMBL/GenBank/DDBJ databases">
        <title>Microbulbifer sp. nov., isolated from sponge.</title>
        <authorList>
            <person name="Gao L."/>
        </authorList>
    </citation>
    <scope>NUCLEOTIDE SEQUENCE [LARGE SCALE GENOMIC DNA]</scope>
    <source>
        <strain evidence="1 2">MI-G</strain>
    </source>
</reference>
<dbReference type="RefSeq" id="WP_301416895.1">
    <property type="nucleotide sequence ID" value="NZ_CP098023.1"/>
</dbReference>
<protein>
    <submittedName>
        <fullName evidence="1">Uncharacterized protein</fullName>
    </submittedName>
</protein>
<proteinExistence type="predicted"/>
<accession>A0ABY9EEQ4</accession>
<evidence type="ECO:0000313" key="2">
    <source>
        <dbReference type="Proteomes" id="UP001321520"/>
    </source>
</evidence>
<keyword evidence="2" id="KW-1185">Reference proteome</keyword>
<name>A0ABY9EEQ4_9GAMM</name>
<dbReference type="EMBL" id="CP098023">
    <property type="protein sequence ID" value="WKD50523.1"/>
    <property type="molecule type" value="Genomic_DNA"/>
</dbReference>
<dbReference type="Proteomes" id="UP001321520">
    <property type="component" value="Chromosome"/>
</dbReference>
<evidence type="ECO:0000313" key="1">
    <source>
        <dbReference type="EMBL" id="WKD50523.1"/>
    </source>
</evidence>
<gene>
    <name evidence="1" type="ORF">M8T91_03575</name>
</gene>
<organism evidence="1 2">
    <name type="scientific">Microbulbifer spongiae</name>
    <dbReference type="NCBI Taxonomy" id="2944933"/>
    <lineage>
        <taxon>Bacteria</taxon>
        <taxon>Pseudomonadati</taxon>
        <taxon>Pseudomonadota</taxon>
        <taxon>Gammaproteobacteria</taxon>
        <taxon>Cellvibrionales</taxon>
        <taxon>Microbulbiferaceae</taxon>
        <taxon>Microbulbifer</taxon>
    </lineage>
</organism>